<dbReference type="AlphaFoldDB" id="A0A4Q7NCH5"/>
<reference evidence="1 2" key="1">
    <citation type="submission" date="2019-02" db="EMBL/GenBank/DDBJ databases">
        <title>Genomic Encyclopedia of Type Strains, Phase IV (KMG-IV): sequencing the most valuable type-strain genomes for metagenomic binning, comparative biology and taxonomic classification.</title>
        <authorList>
            <person name="Goeker M."/>
        </authorList>
    </citation>
    <scope>NUCLEOTIDE SEQUENCE [LARGE SCALE GENOMIC DNA]</scope>
    <source>
        <strain evidence="1 2">K24</strain>
    </source>
</reference>
<dbReference type="Proteomes" id="UP000292445">
    <property type="component" value="Unassembled WGS sequence"/>
</dbReference>
<organism evidence="1 2">
    <name type="scientific">Pigmentiphaga kullae</name>
    <dbReference type="NCBI Taxonomy" id="151784"/>
    <lineage>
        <taxon>Bacteria</taxon>
        <taxon>Pseudomonadati</taxon>
        <taxon>Pseudomonadota</taxon>
        <taxon>Betaproteobacteria</taxon>
        <taxon>Burkholderiales</taxon>
        <taxon>Alcaligenaceae</taxon>
        <taxon>Pigmentiphaga</taxon>
    </lineage>
</organism>
<proteinExistence type="predicted"/>
<evidence type="ECO:0008006" key="3">
    <source>
        <dbReference type="Google" id="ProtNLM"/>
    </source>
</evidence>
<dbReference type="RefSeq" id="WP_242621465.1">
    <property type="nucleotide sequence ID" value="NZ_SGXC01000002.1"/>
</dbReference>
<dbReference type="EMBL" id="SGXC01000002">
    <property type="protein sequence ID" value="RZS80613.1"/>
    <property type="molecule type" value="Genomic_DNA"/>
</dbReference>
<gene>
    <name evidence="1" type="ORF">EV675_3225</name>
</gene>
<keyword evidence="2" id="KW-1185">Reference proteome</keyword>
<evidence type="ECO:0000313" key="2">
    <source>
        <dbReference type="Proteomes" id="UP000292445"/>
    </source>
</evidence>
<sequence>MANDVTREALRSAIRELLDVTTSHFHMPARMAAATKQARAALATPAAPDHIDNVAVNHFAAAMKEKLAQARTKGRSGWHECHPADLSRMLREHVEKGDPRDVANFCMFLWSLGKPISAAPAVQAAPQPPGEALAEENSRLRTALQFYADGDHFIRHDSTAWDTVSGEPPNLYEDEANTATVEDGTFARIALGIPAMPQATVKGSLQVAAPQAGEDAREAKQRVLDAAQWWADQRDLGPRPAKEAWTALAMRIDAELAMLTEGGAPQPAAQAAPIVPLIARALAEWHEDDGQVLWWAWCGHEWAGEAPWCGTPLDSDWPGYHTHWTAIPAMPASLTTQGADRD</sequence>
<comment type="caution">
    <text evidence="1">The sequence shown here is derived from an EMBL/GenBank/DDBJ whole genome shotgun (WGS) entry which is preliminary data.</text>
</comment>
<accession>A0A4Q7NCH5</accession>
<name>A0A4Q7NCH5_9BURK</name>
<evidence type="ECO:0000313" key="1">
    <source>
        <dbReference type="EMBL" id="RZS80613.1"/>
    </source>
</evidence>
<protein>
    <recommendedName>
        <fullName evidence="3">DUF551 domain-containing protein</fullName>
    </recommendedName>
</protein>